<protein>
    <submittedName>
        <fullName evidence="2">Uncharacterized protein</fullName>
    </submittedName>
</protein>
<accession>A0A822YA75</accession>
<dbReference type="PANTHER" id="PTHR12924">
    <property type="entry name" value="TRANSLOCON-ASSOCIATED PROTEIN, ALPHA SUBUNIT"/>
    <property type="match status" value="1"/>
</dbReference>
<keyword evidence="1" id="KW-0732">Signal</keyword>
<keyword evidence="3" id="KW-1185">Reference proteome</keyword>
<comment type="caution">
    <text evidence="2">The sequence shown here is derived from an EMBL/GenBank/DDBJ whole genome shotgun (WGS) entry which is preliminary data.</text>
</comment>
<evidence type="ECO:0000313" key="3">
    <source>
        <dbReference type="Proteomes" id="UP000607653"/>
    </source>
</evidence>
<reference evidence="2 3" key="1">
    <citation type="journal article" date="2020" name="Mol. Biol. Evol.">
        <title>Distinct Expression and Methylation Patterns for Genes with Different Fates following a Single Whole-Genome Duplication in Flowering Plants.</title>
        <authorList>
            <person name="Shi T."/>
            <person name="Rahmani R.S."/>
            <person name="Gugger P.F."/>
            <person name="Wang M."/>
            <person name="Li H."/>
            <person name="Zhang Y."/>
            <person name="Li Z."/>
            <person name="Wang Q."/>
            <person name="Van de Peer Y."/>
            <person name="Marchal K."/>
            <person name="Chen J."/>
        </authorList>
    </citation>
    <scope>NUCLEOTIDE SEQUENCE [LARGE SCALE GENOMIC DNA]</scope>
    <source>
        <tissue evidence="2">Leaf</tissue>
    </source>
</reference>
<dbReference type="Proteomes" id="UP000607653">
    <property type="component" value="Unassembled WGS sequence"/>
</dbReference>
<gene>
    <name evidence="2" type="ORF">HUJ06_029363</name>
</gene>
<evidence type="ECO:0000313" key="2">
    <source>
        <dbReference type="EMBL" id="DAD27895.1"/>
    </source>
</evidence>
<proteinExistence type="predicted"/>
<dbReference type="PANTHER" id="PTHR12924:SF0">
    <property type="entry name" value="TRANSLOCON-ASSOCIATED PROTEIN SUBUNIT ALPHA"/>
    <property type="match status" value="1"/>
</dbReference>
<feature type="chain" id="PRO_5032470635" evidence="1">
    <location>
        <begin position="24"/>
        <end position="100"/>
    </location>
</feature>
<organism evidence="2 3">
    <name type="scientific">Nelumbo nucifera</name>
    <name type="common">Sacred lotus</name>
    <dbReference type="NCBI Taxonomy" id="4432"/>
    <lineage>
        <taxon>Eukaryota</taxon>
        <taxon>Viridiplantae</taxon>
        <taxon>Streptophyta</taxon>
        <taxon>Embryophyta</taxon>
        <taxon>Tracheophyta</taxon>
        <taxon>Spermatophyta</taxon>
        <taxon>Magnoliopsida</taxon>
        <taxon>Proteales</taxon>
        <taxon>Nelumbonaceae</taxon>
        <taxon>Nelumbo</taxon>
    </lineage>
</organism>
<sequence length="100" mass="10582">MAIRVFLFALLLLASPFLQVSRCQSDSEVEVAEVAEGDDLGIVGDDVQVYGDGNFNPAPGVDTVCVFPKNTARLVPAGEETELLVGVNNEGKVSFVLANL</sequence>
<dbReference type="AlphaFoldDB" id="A0A822YA75"/>
<name>A0A822YA75_NELNU</name>
<evidence type="ECO:0000256" key="1">
    <source>
        <dbReference type="SAM" id="SignalP"/>
    </source>
</evidence>
<dbReference type="EMBL" id="DUZY01000002">
    <property type="protein sequence ID" value="DAD27895.1"/>
    <property type="molecule type" value="Genomic_DNA"/>
</dbReference>
<feature type="signal peptide" evidence="1">
    <location>
        <begin position="1"/>
        <end position="23"/>
    </location>
</feature>